<dbReference type="InterPro" id="IPR028366">
    <property type="entry name" value="PhoU"/>
</dbReference>
<sequence>MMRRLFDEELADLDNSFTEMGMLVAQTIQKSVQSFVDHDREGARAILDNDHQINEREAAIEKKTFEMIALYQPVTTDLREIVTILKAVSVLERMGDQARNIANSTIRVKGTKHIANVEEKLGEMGTQVAKMVSAVMDYYVKNDALGAESIAEENQSLSKRAAQVRSDSVEGMKEDAELVDSAADYLVIAGYLKRIGDYTTDIAEWIVYKRTGKIIELNPGYNYFI</sequence>
<accession>B1MZX8</accession>
<dbReference type="KEGG" id="lci:LCK_01255"/>
<dbReference type="eggNOG" id="COG0704">
    <property type="taxonomic scope" value="Bacteria"/>
</dbReference>
<dbReference type="Proteomes" id="UP000002166">
    <property type="component" value="Chromosome"/>
</dbReference>
<dbReference type="NCBIfam" id="TIGR02135">
    <property type="entry name" value="phoU_full"/>
    <property type="match status" value="1"/>
</dbReference>
<dbReference type="GO" id="GO:0005737">
    <property type="term" value="C:cytoplasm"/>
    <property type="evidence" value="ECO:0007669"/>
    <property type="project" value="UniProtKB-SubCell"/>
</dbReference>
<evidence type="ECO:0000256" key="6">
    <source>
        <dbReference type="ARBA" id="ARBA00022592"/>
    </source>
</evidence>
<keyword evidence="5 7" id="KW-0963">Cytoplasm</keyword>
<feature type="domain" description="PhoU" evidence="8">
    <location>
        <begin position="18"/>
        <end position="104"/>
    </location>
</feature>
<dbReference type="GO" id="GO:0030643">
    <property type="term" value="P:intracellular phosphate ion homeostasis"/>
    <property type="evidence" value="ECO:0007669"/>
    <property type="project" value="InterPro"/>
</dbReference>
<dbReference type="Pfam" id="PF01895">
    <property type="entry name" value="PhoU"/>
    <property type="match status" value="2"/>
</dbReference>
<comment type="subunit">
    <text evidence="3 7">Homodimer.</text>
</comment>
<dbReference type="HOGENOM" id="CLU_078518_2_0_9"/>
<dbReference type="PANTHER" id="PTHR42930">
    <property type="entry name" value="PHOSPHATE-SPECIFIC TRANSPORT SYSTEM ACCESSORY PROTEIN PHOU"/>
    <property type="match status" value="1"/>
</dbReference>
<dbReference type="InterPro" id="IPR038078">
    <property type="entry name" value="PhoU-like_sf"/>
</dbReference>
<dbReference type="InterPro" id="IPR026022">
    <property type="entry name" value="PhoU_dom"/>
</dbReference>
<dbReference type="PANTHER" id="PTHR42930:SF3">
    <property type="entry name" value="PHOSPHATE-SPECIFIC TRANSPORT SYSTEM ACCESSORY PROTEIN PHOU"/>
    <property type="match status" value="1"/>
</dbReference>
<dbReference type="PIRSF" id="PIRSF003107">
    <property type="entry name" value="PhoU"/>
    <property type="match status" value="1"/>
</dbReference>
<evidence type="ECO:0000256" key="5">
    <source>
        <dbReference type="ARBA" id="ARBA00022490"/>
    </source>
</evidence>
<evidence type="ECO:0000313" key="9">
    <source>
        <dbReference type="EMBL" id="ACA83080.1"/>
    </source>
</evidence>
<dbReference type="Gene3D" id="1.20.58.220">
    <property type="entry name" value="Phosphate transport system protein phou homolog 2, domain 2"/>
    <property type="match status" value="1"/>
</dbReference>
<evidence type="ECO:0000256" key="1">
    <source>
        <dbReference type="ARBA" id="ARBA00004496"/>
    </source>
</evidence>
<comment type="subcellular location">
    <subcellularLocation>
        <location evidence="1 7">Cytoplasm</location>
    </subcellularLocation>
</comment>
<name>B1MZX8_LEUCK</name>
<evidence type="ECO:0000313" key="10">
    <source>
        <dbReference type="Proteomes" id="UP000002166"/>
    </source>
</evidence>
<evidence type="ECO:0000256" key="7">
    <source>
        <dbReference type="PIRNR" id="PIRNR003107"/>
    </source>
</evidence>
<dbReference type="SUPFAM" id="SSF109755">
    <property type="entry name" value="PhoU-like"/>
    <property type="match status" value="1"/>
</dbReference>
<comment type="function">
    <text evidence="7">Plays a role in the regulation of phosphate uptake.</text>
</comment>
<comment type="similarity">
    <text evidence="2 7">Belongs to the PhoU family.</text>
</comment>
<dbReference type="GO" id="GO:0045936">
    <property type="term" value="P:negative regulation of phosphate metabolic process"/>
    <property type="evidence" value="ECO:0007669"/>
    <property type="project" value="InterPro"/>
</dbReference>
<evidence type="ECO:0000259" key="8">
    <source>
        <dbReference type="Pfam" id="PF01895"/>
    </source>
</evidence>
<evidence type="ECO:0000256" key="3">
    <source>
        <dbReference type="ARBA" id="ARBA00011738"/>
    </source>
</evidence>
<protein>
    <recommendedName>
        <fullName evidence="7">Phosphate-specific transport system accessory protein PhoU</fullName>
    </recommendedName>
</protein>
<gene>
    <name evidence="9" type="primary">phoU</name>
    <name evidence="9" type="ordered locus">LCK_01255</name>
</gene>
<keyword evidence="6 7" id="KW-0592">Phosphate transport</keyword>
<evidence type="ECO:0000256" key="2">
    <source>
        <dbReference type="ARBA" id="ARBA00008107"/>
    </source>
</evidence>
<feature type="domain" description="PhoU" evidence="8">
    <location>
        <begin position="122"/>
        <end position="206"/>
    </location>
</feature>
<keyword evidence="4 7" id="KW-0813">Transport</keyword>
<dbReference type="STRING" id="349519.LCK_01255"/>
<proteinExistence type="inferred from homology"/>
<dbReference type="FunFam" id="1.20.58.220:FF:000004">
    <property type="entry name" value="Phosphate-specific transport system accessory protein PhoU"/>
    <property type="match status" value="1"/>
</dbReference>
<dbReference type="GO" id="GO:0006817">
    <property type="term" value="P:phosphate ion transport"/>
    <property type="evidence" value="ECO:0007669"/>
    <property type="project" value="UniProtKB-KW"/>
</dbReference>
<organism evidence="9 10">
    <name type="scientific">Leuconostoc citreum (strain KM20)</name>
    <dbReference type="NCBI Taxonomy" id="349519"/>
    <lineage>
        <taxon>Bacteria</taxon>
        <taxon>Bacillati</taxon>
        <taxon>Bacillota</taxon>
        <taxon>Bacilli</taxon>
        <taxon>Lactobacillales</taxon>
        <taxon>Lactobacillaceae</taxon>
        <taxon>Leuconostoc</taxon>
    </lineage>
</organism>
<dbReference type="AlphaFoldDB" id="B1MZX8"/>
<keyword evidence="10" id="KW-1185">Reference proteome</keyword>
<dbReference type="EMBL" id="DQ489736">
    <property type="protein sequence ID" value="ACA83080.1"/>
    <property type="molecule type" value="Genomic_DNA"/>
</dbReference>
<reference evidence="9 10" key="1">
    <citation type="journal article" date="2008" name="J. Bacteriol.">
        <title>Complete genome sequence of Leuconostoc citreum KM20.</title>
        <authorList>
            <person name="Kim J.F."/>
            <person name="Jeong H."/>
            <person name="Lee J.-S."/>
            <person name="Choi S.-H."/>
            <person name="Ha M."/>
            <person name="Hur C.-G."/>
            <person name="Kim J.-S."/>
            <person name="Lee S."/>
            <person name="Park H.-S."/>
            <person name="Park Y.-H."/>
            <person name="Oh T.K."/>
        </authorList>
    </citation>
    <scope>NUCLEOTIDE SEQUENCE [LARGE SCALE GENOMIC DNA]</scope>
    <source>
        <strain evidence="9 10">KM20</strain>
    </source>
</reference>
<evidence type="ECO:0000256" key="4">
    <source>
        <dbReference type="ARBA" id="ARBA00022448"/>
    </source>
</evidence>